<dbReference type="Gene3D" id="3.10.450.50">
    <property type="match status" value="2"/>
</dbReference>
<dbReference type="Proteomes" id="UP000094501">
    <property type="component" value="Unassembled WGS sequence"/>
</dbReference>
<sequence>MTNVTNIALVHRLFEDGFSNNNADILREVLAEDFVQNSVGAMTGDEIAADGACETVIREMRQYHQAFSGWSVTLEHIMAEGDHVAVRWIGKGRHTGSFYGDSPTDNEVLLGGNSLYRIADGKIAQGWVYSNETGFRSTLGLSEGPPAGPGEALVRRFWKEVINGHNPDAADALLSPDYRQHAPGIAQGPEGFKAFFRDLLEGSSGMRADVLAIVDTGAIIVSLTEISFDVPGPGWPRQLRIVDVFRTDGDRLTEHWDTSGT</sequence>
<dbReference type="InterPro" id="IPR032710">
    <property type="entry name" value="NTF2-like_dom_sf"/>
</dbReference>
<dbReference type="EMBL" id="LPWG01000011">
    <property type="protein sequence ID" value="ODR99295.1"/>
    <property type="molecule type" value="Genomic_DNA"/>
</dbReference>
<dbReference type="PANTHER" id="PTHR38436:SF1">
    <property type="entry name" value="ESTER CYCLASE"/>
    <property type="match status" value="1"/>
</dbReference>
<dbReference type="InterPro" id="IPR009959">
    <property type="entry name" value="Cyclase_SnoaL-like"/>
</dbReference>
<name>A0A1E3W0F0_9HYPH</name>
<accession>A0A1E3W0F0</accession>
<dbReference type="AlphaFoldDB" id="A0A1E3W0F0"/>
<dbReference type="InterPro" id="IPR037401">
    <property type="entry name" value="SnoaL-like"/>
</dbReference>
<protein>
    <recommendedName>
        <fullName evidence="1">SnoaL-like domain-containing protein</fullName>
    </recommendedName>
</protein>
<proteinExistence type="predicted"/>
<keyword evidence="3" id="KW-1185">Reference proteome</keyword>
<evidence type="ECO:0000259" key="1">
    <source>
        <dbReference type="Pfam" id="PF12680"/>
    </source>
</evidence>
<comment type="caution">
    <text evidence="2">The sequence shown here is derived from an EMBL/GenBank/DDBJ whole genome shotgun (WGS) entry which is preliminary data.</text>
</comment>
<feature type="domain" description="SnoaL-like" evidence="1">
    <location>
        <begin position="154"/>
        <end position="255"/>
    </location>
</feature>
<organism evidence="2 3">
    <name type="scientific">Methyloceanibacter methanicus</name>
    <dbReference type="NCBI Taxonomy" id="1774968"/>
    <lineage>
        <taxon>Bacteria</taxon>
        <taxon>Pseudomonadati</taxon>
        <taxon>Pseudomonadota</taxon>
        <taxon>Alphaproteobacteria</taxon>
        <taxon>Hyphomicrobiales</taxon>
        <taxon>Hyphomicrobiaceae</taxon>
        <taxon>Methyloceanibacter</taxon>
    </lineage>
</organism>
<dbReference type="PANTHER" id="PTHR38436">
    <property type="entry name" value="POLYKETIDE CYCLASE SNOAL-LIKE DOMAIN"/>
    <property type="match status" value="1"/>
</dbReference>
<dbReference type="RefSeq" id="WP_083240560.1">
    <property type="nucleotide sequence ID" value="NZ_LPWG01000011.1"/>
</dbReference>
<evidence type="ECO:0000313" key="2">
    <source>
        <dbReference type="EMBL" id="ODR99295.1"/>
    </source>
</evidence>
<evidence type="ECO:0000313" key="3">
    <source>
        <dbReference type="Proteomes" id="UP000094501"/>
    </source>
</evidence>
<dbReference type="STRING" id="1774968.AUC68_04685"/>
<dbReference type="OrthoDB" id="129343at2"/>
<dbReference type="Pfam" id="PF12680">
    <property type="entry name" value="SnoaL_2"/>
    <property type="match status" value="1"/>
</dbReference>
<gene>
    <name evidence="2" type="ORF">AUC68_04685</name>
</gene>
<reference evidence="2 3" key="1">
    <citation type="journal article" date="2016" name="Environ. Microbiol.">
        <title>New Methyloceanibacter diversity from North Sea sediments includes methanotroph containing solely the soluble methane monooxygenase.</title>
        <authorList>
            <person name="Vekeman B."/>
            <person name="Kerckhof F.M."/>
            <person name="Cremers G."/>
            <person name="de Vos P."/>
            <person name="Vandamme P."/>
            <person name="Boon N."/>
            <person name="Op den Camp H.J."/>
            <person name="Heylen K."/>
        </authorList>
    </citation>
    <scope>NUCLEOTIDE SEQUENCE [LARGE SCALE GENOMIC DNA]</scope>
    <source>
        <strain evidence="2 3">R-67174</strain>
    </source>
</reference>
<dbReference type="GO" id="GO:0030638">
    <property type="term" value="P:polyketide metabolic process"/>
    <property type="evidence" value="ECO:0007669"/>
    <property type="project" value="InterPro"/>
</dbReference>
<dbReference type="SUPFAM" id="SSF54427">
    <property type="entry name" value="NTF2-like"/>
    <property type="match status" value="2"/>
</dbReference>
<dbReference type="Pfam" id="PF07366">
    <property type="entry name" value="SnoaL"/>
    <property type="match status" value="1"/>
</dbReference>